<accession>A0A0R3RIJ0</accession>
<organism evidence="2 3">
    <name type="scientific">Elaeophora elaphi</name>
    <dbReference type="NCBI Taxonomy" id="1147741"/>
    <lineage>
        <taxon>Eukaryota</taxon>
        <taxon>Metazoa</taxon>
        <taxon>Ecdysozoa</taxon>
        <taxon>Nematoda</taxon>
        <taxon>Chromadorea</taxon>
        <taxon>Rhabditida</taxon>
        <taxon>Spirurina</taxon>
        <taxon>Spiruromorpha</taxon>
        <taxon>Filarioidea</taxon>
        <taxon>Onchocercidae</taxon>
        <taxon>Elaeophora</taxon>
    </lineage>
</organism>
<evidence type="ECO:0000313" key="2">
    <source>
        <dbReference type="Proteomes" id="UP000050640"/>
    </source>
</evidence>
<dbReference type="WBParaSite" id="EEL_0000129801-mRNA-1">
    <property type="protein sequence ID" value="EEL_0000129801-mRNA-1"/>
    <property type="gene ID" value="EEL_0000129801"/>
</dbReference>
<evidence type="ECO:0000313" key="3">
    <source>
        <dbReference type="WBParaSite" id="EEL_0000129801-mRNA-1"/>
    </source>
</evidence>
<keyword evidence="1" id="KW-1133">Transmembrane helix</keyword>
<dbReference type="Proteomes" id="UP000050640">
    <property type="component" value="Unplaced"/>
</dbReference>
<evidence type="ECO:0000256" key="1">
    <source>
        <dbReference type="SAM" id="Phobius"/>
    </source>
</evidence>
<proteinExistence type="predicted"/>
<keyword evidence="1" id="KW-0472">Membrane</keyword>
<feature type="transmembrane region" description="Helical" evidence="1">
    <location>
        <begin position="12"/>
        <end position="34"/>
    </location>
</feature>
<keyword evidence="1" id="KW-0812">Transmembrane</keyword>
<protein>
    <submittedName>
        <fullName evidence="3">G_PROTEIN_RECEP_F1_2 domain-containing protein</fullName>
    </submittedName>
</protein>
<dbReference type="AlphaFoldDB" id="A0A0R3RIJ0"/>
<name>A0A0R3RIJ0_9BILA</name>
<reference evidence="3" key="1">
    <citation type="submission" date="2017-02" db="UniProtKB">
        <authorList>
            <consortium name="WormBaseParasite"/>
        </authorList>
    </citation>
    <scope>IDENTIFICATION</scope>
</reference>
<keyword evidence="2" id="KW-1185">Reference proteome</keyword>
<sequence length="68" mass="7685">MYNIVLWKLVKLLTFIVLLITLGLTDNVMIRLLVFTNLTTLSVMDVKQHCMAATDVVVAINYAILISF</sequence>